<sequence>ATVVIGGILSSTALTLLVLPALYQWAHRREEEQEEDEVKALK</sequence>
<name>A0A656JMC3_PSESF</name>
<dbReference type="Gene3D" id="1.20.1640.10">
    <property type="entry name" value="Multidrug efflux transporter AcrB transmembrane domain"/>
    <property type="match status" value="1"/>
</dbReference>
<proteinExistence type="predicted"/>
<dbReference type="AlphaFoldDB" id="A0A656JMC3"/>
<feature type="transmembrane region" description="Helical" evidence="1">
    <location>
        <begin position="6"/>
        <end position="23"/>
    </location>
</feature>
<keyword evidence="1" id="KW-0812">Transmembrane</keyword>
<feature type="non-terminal residue" evidence="2">
    <location>
        <position position="1"/>
    </location>
</feature>
<reference evidence="2 3" key="1">
    <citation type="journal article" date="2013" name="PLoS Pathog.">
        <title>Genomic analysis of the Kiwifruit pathogen Pseudomonas syringae pv. actinidiae provides insight into the origins of an emergent plant disease.</title>
        <authorList>
            <person name="McCann H.C."/>
            <person name="Rikkerink E.H."/>
            <person name="Bertels F."/>
            <person name="Fiers M."/>
            <person name="Lu A."/>
            <person name="Rees-George J."/>
            <person name="Andersen M.T."/>
            <person name="Gleave A.P."/>
            <person name="Haubold B."/>
            <person name="Wohlers M.W."/>
            <person name="Guttman D.S."/>
            <person name="Wang P.W."/>
            <person name="Straub C."/>
            <person name="Vanneste J.L."/>
            <person name="Rainey P.B."/>
            <person name="Templeton M.D."/>
        </authorList>
    </citation>
    <scope>NUCLEOTIDE SEQUENCE [LARGE SCALE GENOMIC DNA]</scope>
    <source>
        <strain evidence="2 3">ICMP 19096</strain>
    </source>
</reference>
<keyword evidence="1" id="KW-1133">Transmembrane helix</keyword>
<dbReference type="Proteomes" id="UP000018849">
    <property type="component" value="Unassembled WGS sequence"/>
</dbReference>
<organism evidence="2 3">
    <name type="scientific">Pseudomonas syringae pv. actinidiae ICMP 19096</name>
    <dbReference type="NCBI Taxonomy" id="1194405"/>
    <lineage>
        <taxon>Bacteria</taxon>
        <taxon>Pseudomonadati</taxon>
        <taxon>Pseudomonadota</taxon>
        <taxon>Gammaproteobacteria</taxon>
        <taxon>Pseudomonadales</taxon>
        <taxon>Pseudomonadaceae</taxon>
        <taxon>Pseudomonas</taxon>
        <taxon>Pseudomonas syringae</taxon>
    </lineage>
</organism>
<keyword evidence="1" id="KW-0472">Membrane</keyword>
<gene>
    <name evidence="2" type="ORF">A245_39776</name>
</gene>
<evidence type="ECO:0000313" key="3">
    <source>
        <dbReference type="Proteomes" id="UP000018849"/>
    </source>
</evidence>
<dbReference type="SUPFAM" id="SSF82866">
    <property type="entry name" value="Multidrug efflux transporter AcrB transmembrane domain"/>
    <property type="match status" value="1"/>
</dbReference>
<evidence type="ECO:0000313" key="2">
    <source>
        <dbReference type="EMBL" id="EPN37334.1"/>
    </source>
</evidence>
<evidence type="ECO:0000256" key="1">
    <source>
        <dbReference type="SAM" id="Phobius"/>
    </source>
</evidence>
<dbReference type="EMBL" id="AOKF01003378">
    <property type="protein sequence ID" value="EPN37334.1"/>
    <property type="molecule type" value="Genomic_DNA"/>
</dbReference>
<protein>
    <submittedName>
        <fullName evidence="2">Cation efflux family protein</fullName>
    </submittedName>
</protein>
<accession>A0A656JMC3</accession>
<comment type="caution">
    <text evidence="2">The sequence shown here is derived from an EMBL/GenBank/DDBJ whole genome shotgun (WGS) entry which is preliminary data.</text>
</comment>